<evidence type="ECO:0000256" key="1">
    <source>
        <dbReference type="SAM" id="SignalP"/>
    </source>
</evidence>
<comment type="caution">
    <text evidence="2">The sequence shown here is derived from an EMBL/GenBank/DDBJ whole genome shotgun (WGS) entry which is preliminary data.</text>
</comment>
<dbReference type="AlphaFoldDB" id="A0A923SN08"/>
<dbReference type="EMBL" id="JACRVF010000002">
    <property type="protein sequence ID" value="MBC5992710.1"/>
    <property type="molecule type" value="Genomic_DNA"/>
</dbReference>
<organism evidence="2 3">
    <name type="scientific">Pontibacter cellulosilyticus</name>
    <dbReference type="NCBI Taxonomy" id="1720253"/>
    <lineage>
        <taxon>Bacteria</taxon>
        <taxon>Pseudomonadati</taxon>
        <taxon>Bacteroidota</taxon>
        <taxon>Cytophagia</taxon>
        <taxon>Cytophagales</taxon>
        <taxon>Hymenobacteraceae</taxon>
        <taxon>Pontibacter</taxon>
    </lineage>
</organism>
<sequence>MKQLSPLLLLFILCLISCSKDYEGDDTNPSPLNTEACLLTGFRYDNSDYSYKFIYDAKGQPIKEEVINAKGEVEGYYLFEYDDQDRLVKTNTHTPAGTLGGYLTYSYNSTGQVSKVSHYSKSYGVLTEFLSRHYEYTSNNQLKKSYKTTPGKTYGYTLYEYEGNLIRRSINYSDTGQKGNTYEYEYDNKHSFLGVSAAVRAMHMTYYPFIHNLTKVTRRGVDGQVIAEGSGTSRYEYNEAGYPTKVTHKDVDGNEWGSYFNYSCQ</sequence>
<dbReference type="RefSeq" id="WP_187066753.1">
    <property type="nucleotide sequence ID" value="NZ_JACRVF010000002.1"/>
</dbReference>
<dbReference type="Gene3D" id="2.180.10.10">
    <property type="entry name" value="RHS repeat-associated core"/>
    <property type="match status" value="1"/>
</dbReference>
<reference evidence="2" key="1">
    <citation type="submission" date="2020-08" db="EMBL/GenBank/DDBJ databases">
        <title>Pontibacter sp. SD6 16S ribosomal RNA gene Genome sequencing and assembly.</title>
        <authorList>
            <person name="Kang M."/>
        </authorList>
    </citation>
    <scope>NUCLEOTIDE SEQUENCE</scope>
    <source>
        <strain evidence="2">SD6</strain>
    </source>
</reference>
<evidence type="ECO:0000313" key="3">
    <source>
        <dbReference type="Proteomes" id="UP000603640"/>
    </source>
</evidence>
<gene>
    <name evidence="2" type="ORF">H8S84_07675</name>
</gene>
<keyword evidence="3" id="KW-1185">Reference proteome</keyword>
<evidence type="ECO:0008006" key="4">
    <source>
        <dbReference type="Google" id="ProtNLM"/>
    </source>
</evidence>
<name>A0A923SN08_9BACT</name>
<evidence type="ECO:0000313" key="2">
    <source>
        <dbReference type="EMBL" id="MBC5992710.1"/>
    </source>
</evidence>
<proteinExistence type="predicted"/>
<feature type="chain" id="PRO_5037472779" description="RHS repeat protein" evidence="1">
    <location>
        <begin position="20"/>
        <end position="265"/>
    </location>
</feature>
<accession>A0A923SN08</accession>
<keyword evidence="1" id="KW-0732">Signal</keyword>
<feature type="signal peptide" evidence="1">
    <location>
        <begin position="1"/>
        <end position="19"/>
    </location>
</feature>
<dbReference type="Proteomes" id="UP000603640">
    <property type="component" value="Unassembled WGS sequence"/>
</dbReference>
<protein>
    <recommendedName>
        <fullName evidence="4">RHS repeat protein</fullName>
    </recommendedName>
</protein>